<dbReference type="RefSeq" id="WP_386434212.1">
    <property type="nucleotide sequence ID" value="NZ_JBHSBB010000019.1"/>
</dbReference>
<evidence type="ECO:0000313" key="2">
    <source>
        <dbReference type="Proteomes" id="UP001595765"/>
    </source>
</evidence>
<dbReference type="Gene3D" id="3.40.30.10">
    <property type="entry name" value="Glutaredoxin"/>
    <property type="match status" value="1"/>
</dbReference>
<dbReference type="InterPro" id="IPR010350">
    <property type="entry name" value="Aim32/Apd1-like_bac"/>
</dbReference>
<name>A0ABV8HVY6_9ACTN</name>
<accession>A0ABV8HVY6</accession>
<evidence type="ECO:0000313" key="1">
    <source>
        <dbReference type="EMBL" id="MFC4035020.1"/>
    </source>
</evidence>
<protein>
    <submittedName>
        <fullName evidence="1">Sucrase ferredoxin</fullName>
    </submittedName>
</protein>
<keyword evidence="2" id="KW-1185">Reference proteome</keyword>
<dbReference type="Proteomes" id="UP001595765">
    <property type="component" value="Unassembled WGS sequence"/>
</dbReference>
<dbReference type="PANTHER" id="PTHR31902:SF22">
    <property type="entry name" value="SLL1203 PROTEIN"/>
    <property type="match status" value="1"/>
</dbReference>
<dbReference type="CDD" id="cd03062">
    <property type="entry name" value="TRX_Fd_Sucrase"/>
    <property type="match status" value="1"/>
</dbReference>
<dbReference type="PIRSF" id="PIRSF035042">
    <property type="entry name" value="UCP035042_thirdx"/>
    <property type="match status" value="1"/>
</dbReference>
<gene>
    <name evidence="1" type="ORF">ACFO3J_26635</name>
</gene>
<dbReference type="PANTHER" id="PTHR31902">
    <property type="entry name" value="ACTIN PATCHES DISTAL PROTEIN 1"/>
    <property type="match status" value="1"/>
</dbReference>
<comment type="caution">
    <text evidence="1">The sequence shown here is derived from an EMBL/GenBank/DDBJ whole genome shotgun (WGS) entry which is preliminary data.</text>
</comment>
<organism evidence="1 2">
    <name type="scientific">Streptomyces polygonati</name>
    <dbReference type="NCBI Taxonomy" id="1617087"/>
    <lineage>
        <taxon>Bacteria</taxon>
        <taxon>Bacillati</taxon>
        <taxon>Actinomycetota</taxon>
        <taxon>Actinomycetes</taxon>
        <taxon>Kitasatosporales</taxon>
        <taxon>Streptomycetaceae</taxon>
        <taxon>Streptomyces</taxon>
    </lineage>
</organism>
<dbReference type="EMBL" id="JBHSBB010000019">
    <property type="protein sequence ID" value="MFC4035020.1"/>
    <property type="molecule type" value="Genomic_DNA"/>
</dbReference>
<dbReference type="Pfam" id="PF06999">
    <property type="entry name" value="Suc_Fer-like"/>
    <property type="match status" value="1"/>
</dbReference>
<sequence>MITCTKASAELGEALGGTSAVARTWLLIEQPGPWGAKALRASRLDPAVGSELDRLAEGTGVRVALIRRPGPHPDPHRPTRHRVLIAHTAPRDPWVRAAELTDPGELTALDFAALGAGAHGGFGAPYQGPPLGLVCTNGKRDRCCAVYGRPLADELAASGGNAVWEITHLGGHRFAPTMLVLPHGYTYGRMDGHHAKNVLAAAASGRMVLDGCRGRSAWERPGQAAELAIRRLTGEEAADTLTVERTEAGGPGGWTVRVAHIDGRRWQVAVAERASLPPRPESCDAALGTPSVMEVTGIEGPVI</sequence>
<dbReference type="InterPro" id="IPR009737">
    <property type="entry name" value="Aim32/Apd1-like"/>
</dbReference>
<reference evidence="2" key="1">
    <citation type="journal article" date="2019" name="Int. J. Syst. Evol. Microbiol.">
        <title>The Global Catalogue of Microorganisms (GCM) 10K type strain sequencing project: providing services to taxonomists for standard genome sequencing and annotation.</title>
        <authorList>
            <consortium name="The Broad Institute Genomics Platform"/>
            <consortium name="The Broad Institute Genome Sequencing Center for Infectious Disease"/>
            <person name="Wu L."/>
            <person name="Ma J."/>
        </authorList>
    </citation>
    <scope>NUCLEOTIDE SEQUENCE [LARGE SCALE GENOMIC DNA]</scope>
    <source>
        <strain evidence="2">CGMCC 4.7237</strain>
    </source>
</reference>
<proteinExistence type="predicted"/>
<dbReference type="InterPro" id="IPR036249">
    <property type="entry name" value="Thioredoxin-like_sf"/>
</dbReference>
<dbReference type="SUPFAM" id="SSF52833">
    <property type="entry name" value="Thioredoxin-like"/>
    <property type="match status" value="1"/>
</dbReference>